<keyword evidence="4" id="KW-1185">Reference proteome</keyword>
<keyword evidence="2" id="KW-0472">Membrane</keyword>
<name>A0A067MHH1_BOTB1</name>
<dbReference type="Proteomes" id="UP000027195">
    <property type="component" value="Unassembled WGS sequence"/>
</dbReference>
<dbReference type="HOGENOM" id="CLU_2399397_0_0_1"/>
<keyword evidence="2" id="KW-0812">Transmembrane</keyword>
<organism evidence="3 4">
    <name type="scientific">Botryobasidium botryosum (strain FD-172 SS1)</name>
    <dbReference type="NCBI Taxonomy" id="930990"/>
    <lineage>
        <taxon>Eukaryota</taxon>
        <taxon>Fungi</taxon>
        <taxon>Dikarya</taxon>
        <taxon>Basidiomycota</taxon>
        <taxon>Agaricomycotina</taxon>
        <taxon>Agaricomycetes</taxon>
        <taxon>Cantharellales</taxon>
        <taxon>Botryobasidiaceae</taxon>
        <taxon>Botryobasidium</taxon>
    </lineage>
</organism>
<keyword evidence="2" id="KW-1133">Transmembrane helix</keyword>
<dbReference type="EMBL" id="KL198062">
    <property type="protein sequence ID" value="KDQ11011.1"/>
    <property type="molecule type" value="Genomic_DNA"/>
</dbReference>
<feature type="transmembrane region" description="Helical" evidence="2">
    <location>
        <begin position="57"/>
        <end position="78"/>
    </location>
</feature>
<evidence type="ECO:0000313" key="3">
    <source>
        <dbReference type="EMBL" id="KDQ11011.1"/>
    </source>
</evidence>
<sequence>MTGTGTATARHHSRCLAWPRAADARHGRAISDAAKGSAGTAWTPPPRLNTTLPPSKLRSFLVLGWHFLICLVVVLRSIPTPWPDPNSRSQTRK</sequence>
<reference evidence="4" key="1">
    <citation type="journal article" date="2014" name="Proc. Natl. Acad. Sci. U.S.A.">
        <title>Extensive sampling of basidiomycete genomes demonstrates inadequacy of the white-rot/brown-rot paradigm for wood decay fungi.</title>
        <authorList>
            <person name="Riley R."/>
            <person name="Salamov A.A."/>
            <person name="Brown D.W."/>
            <person name="Nagy L.G."/>
            <person name="Floudas D."/>
            <person name="Held B.W."/>
            <person name="Levasseur A."/>
            <person name="Lombard V."/>
            <person name="Morin E."/>
            <person name="Otillar R."/>
            <person name="Lindquist E.A."/>
            <person name="Sun H."/>
            <person name="LaButti K.M."/>
            <person name="Schmutz J."/>
            <person name="Jabbour D."/>
            <person name="Luo H."/>
            <person name="Baker S.E."/>
            <person name="Pisabarro A.G."/>
            <person name="Walton J.D."/>
            <person name="Blanchette R.A."/>
            <person name="Henrissat B."/>
            <person name="Martin F."/>
            <person name="Cullen D."/>
            <person name="Hibbett D.S."/>
            <person name="Grigoriev I.V."/>
        </authorList>
    </citation>
    <scope>NUCLEOTIDE SEQUENCE [LARGE SCALE GENOMIC DNA]</scope>
    <source>
        <strain evidence="4">FD-172 SS1</strain>
    </source>
</reference>
<dbReference type="AlphaFoldDB" id="A0A067MHH1"/>
<protein>
    <submittedName>
        <fullName evidence="3">Uncharacterized protein</fullName>
    </submittedName>
</protein>
<feature type="region of interest" description="Disordered" evidence="1">
    <location>
        <begin position="27"/>
        <end position="49"/>
    </location>
</feature>
<gene>
    <name evidence="3" type="ORF">BOTBODRAFT_470041</name>
</gene>
<evidence type="ECO:0000313" key="4">
    <source>
        <dbReference type="Proteomes" id="UP000027195"/>
    </source>
</evidence>
<evidence type="ECO:0000256" key="1">
    <source>
        <dbReference type="SAM" id="MobiDB-lite"/>
    </source>
</evidence>
<dbReference type="InParanoid" id="A0A067MHH1"/>
<evidence type="ECO:0000256" key="2">
    <source>
        <dbReference type="SAM" id="Phobius"/>
    </source>
</evidence>
<proteinExistence type="predicted"/>
<accession>A0A067MHH1</accession>